<accession>A0ABP0NYU6</accession>
<dbReference type="Proteomes" id="UP001642464">
    <property type="component" value="Unassembled WGS sequence"/>
</dbReference>
<dbReference type="SUPFAM" id="SSF69593">
    <property type="entry name" value="Glycerol-3-phosphate (1)-acyltransferase"/>
    <property type="match status" value="1"/>
</dbReference>
<reference evidence="1 2" key="1">
    <citation type="submission" date="2024-02" db="EMBL/GenBank/DDBJ databases">
        <authorList>
            <person name="Chen Y."/>
            <person name="Shah S."/>
            <person name="Dougan E. K."/>
            <person name="Thang M."/>
            <person name="Chan C."/>
        </authorList>
    </citation>
    <scope>NUCLEOTIDE SEQUENCE [LARGE SCALE GENOMIC DNA]</scope>
</reference>
<proteinExistence type="predicted"/>
<organism evidence="1 2">
    <name type="scientific">Durusdinium trenchii</name>
    <dbReference type="NCBI Taxonomy" id="1381693"/>
    <lineage>
        <taxon>Eukaryota</taxon>
        <taxon>Sar</taxon>
        <taxon>Alveolata</taxon>
        <taxon>Dinophyceae</taxon>
        <taxon>Suessiales</taxon>
        <taxon>Symbiodiniaceae</taxon>
        <taxon>Durusdinium</taxon>
    </lineage>
</organism>
<dbReference type="InterPro" id="IPR007130">
    <property type="entry name" value="DAGAT"/>
</dbReference>
<dbReference type="PANTHER" id="PTHR12317">
    <property type="entry name" value="DIACYLGLYCEROL O-ACYLTRANSFERASE"/>
    <property type="match status" value="1"/>
</dbReference>
<name>A0ABP0NYU6_9DINO</name>
<gene>
    <name evidence="1" type="ORF">SCF082_LOCUS34285</name>
</gene>
<sequence length="316" mass="35968">MDVVHRPSGVRPLTWRSELAIILEALVAIGSVPMLPMLLMYLFWKACRSKPEERSTRWRHFGGLLALYLFLMFIPTIPRPWVMGSAFFRWWLDYFSVGLVYQAGRPLPPKQYIYLFMPHGLYPFSGACASIAGMRDLFPRMRIAAAWVSFRVPVIRQLMGWINTIPADATSIQKALNGGDSIGLFPGGVAEMVRTDSTKENLLLRSRKGFVRIAMQQKVPIVPVYVFGQSVLWSQVPLPRWVERLSRWIQASIILPYGRFGSLVPQKKQLLYAVGNPIEPGDNINTTHDAVVAAVQTLYDTYKGLYGWQHRPLQMD</sequence>
<protein>
    <submittedName>
        <fullName evidence="1">Diacylglycerol O-acyltransferase 2 (AtDGAT2)</fullName>
    </submittedName>
</protein>
<comment type="caution">
    <text evidence="1">The sequence shown here is derived from an EMBL/GenBank/DDBJ whole genome shotgun (WGS) entry which is preliminary data.</text>
</comment>
<dbReference type="CDD" id="cd07987">
    <property type="entry name" value="LPLAT_MGAT-like"/>
    <property type="match status" value="1"/>
</dbReference>
<dbReference type="PANTHER" id="PTHR12317:SF63">
    <property type="entry name" value="DIACYLGLYCEROL O-ACYLTRANSFERASE 2"/>
    <property type="match status" value="1"/>
</dbReference>
<dbReference type="EMBL" id="CAXAMM010031335">
    <property type="protein sequence ID" value="CAK9067892.1"/>
    <property type="molecule type" value="Genomic_DNA"/>
</dbReference>
<evidence type="ECO:0000313" key="1">
    <source>
        <dbReference type="EMBL" id="CAK9067892.1"/>
    </source>
</evidence>
<dbReference type="Pfam" id="PF03982">
    <property type="entry name" value="DAGAT"/>
    <property type="match status" value="1"/>
</dbReference>
<evidence type="ECO:0000313" key="2">
    <source>
        <dbReference type="Proteomes" id="UP001642464"/>
    </source>
</evidence>
<keyword evidence="2" id="KW-1185">Reference proteome</keyword>